<reference evidence="10 12" key="2">
    <citation type="journal article" date="2019" name="Front. Microbiol.">
        <title>In silico and Genetic Analyses of Cyclic Lipopeptide Synthetic Gene Clusters in Pseudomonas sp. 11K1.</title>
        <authorList>
            <person name="Zhao H."/>
            <person name="Liu Y.P."/>
            <person name="Zhang L.Q."/>
        </authorList>
    </citation>
    <scope>NUCLEOTIDE SEQUENCE [LARGE SCALE GENOMIC DNA]</scope>
    <source>
        <strain evidence="10 12">11K1</strain>
    </source>
</reference>
<feature type="signal peptide" evidence="8">
    <location>
        <begin position="1"/>
        <end position="23"/>
    </location>
</feature>
<evidence type="ECO:0000256" key="5">
    <source>
        <dbReference type="ARBA" id="ARBA00022448"/>
    </source>
</evidence>
<evidence type="ECO:0000256" key="6">
    <source>
        <dbReference type="ARBA" id="ARBA00022592"/>
    </source>
</evidence>
<dbReference type="PANTHER" id="PTHR42996:SF1">
    <property type="entry name" value="PHOSPHATE-BINDING PROTEIN PSTS"/>
    <property type="match status" value="1"/>
</dbReference>
<dbReference type="GO" id="GO:0042301">
    <property type="term" value="F:phosphate ion binding"/>
    <property type="evidence" value="ECO:0007669"/>
    <property type="project" value="InterPro"/>
</dbReference>
<protein>
    <recommendedName>
        <fullName evidence="4 7">Phosphate-binding protein PstS</fullName>
    </recommendedName>
</protein>
<evidence type="ECO:0000313" key="13">
    <source>
        <dbReference type="Proteomes" id="UP001227386"/>
    </source>
</evidence>
<dbReference type="EMBL" id="CP035088">
    <property type="protein sequence ID" value="QBZ89573.1"/>
    <property type="molecule type" value="Genomic_DNA"/>
</dbReference>
<reference evidence="11 13" key="1">
    <citation type="journal article" date="2012" name="Appl. Soil Ecol.">
        <title>Isolation and characterization of new plant growth-promoting bacterial endophytes.</title>
        <authorList>
            <person name="Rashid S."/>
            <person name="Charles T.C."/>
            <person name="Glick B.R."/>
        </authorList>
    </citation>
    <scope>NUCLEOTIDE SEQUENCE [LARGE SCALE GENOMIC DNA]</scope>
    <source>
        <strain evidence="11 13">YsS1</strain>
    </source>
</reference>
<evidence type="ECO:0000256" key="3">
    <source>
        <dbReference type="ARBA" id="ARBA00011529"/>
    </source>
</evidence>
<evidence type="ECO:0000256" key="7">
    <source>
        <dbReference type="PIRNR" id="PIRNR002756"/>
    </source>
</evidence>
<name>A0A4P7PH48_9PSED</name>
<keyword evidence="5 7" id="KW-0813">Transport</keyword>
<dbReference type="PANTHER" id="PTHR42996">
    <property type="entry name" value="PHOSPHATE-BINDING PROTEIN PSTS"/>
    <property type="match status" value="1"/>
</dbReference>
<dbReference type="InterPro" id="IPR024370">
    <property type="entry name" value="PBP_domain"/>
</dbReference>
<dbReference type="AlphaFoldDB" id="A0A4P7PH48"/>
<dbReference type="EMBL" id="CP123771">
    <property type="protein sequence ID" value="WGO95850.1"/>
    <property type="molecule type" value="Genomic_DNA"/>
</dbReference>
<keyword evidence="13" id="KW-1185">Reference proteome</keyword>
<dbReference type="GO" id="GO:0043190">
    <property type="term" value="C:ATP-binding cassette (ABC) transporter complex"/>
    <property type="evidence" value="ECO:0007669"/>
    <property type="project" value="InterPro"/>
</dbReference>
<dbReference type="Proteomes" id="UP001227386">
    <property type="component" value="Chromosome"/>
</dbReference>
<evidence type="ECO:0000256" key="1">
    <source>
        <dbReference type="ARBA" id="ARBA00002841"/>
    </source>
</evidence>
<evidence type="ECO:0000256" key="2">
    <source>
        <dbReference type="ARBA" id="ARBA00008725"/>
    </source>
</evidence>
<reference evidence="11" key="4">
    <citation type="submission" date="2023-04" db="EMBL/GenBank/DDBJ databases">
        <authorList>
            <person name="Charles T.C."/>
            <person name="Cheng J."/>
            <person name="Lynch M."/>
            <person name="Van Dyk A."/>
        </authorList>
    </citation>
    <scope>NUCLEOTIDE SEQUENCE</scope>
    <source>
        <strain evidence="11">YsS1</strain>
    </source>
</reference>
<feature type="chain" id="PRO_5020372103" description="Phosphate-binding protein PstS" evidence="8">
    <location>
        <begin position="24"/>
        <end position="389"/>
    </location>
</feature>
<dbReference type="InterPro" id="IPR050962">
    <property type="entry name" value="Phosphate-bind_PstS"/>
</dbReference>
<dbReference type="RefSeq" id="WP_135845117.1">
    <property type="nucleotide sequence ID" value="NZ_CP035088.1"/>
</dbReference>
<gene>
    <name evidence="10" type="ORF">EPZ47_12900</name>
    <name evidence="11" type="ORF">QCD61_12400</name>
</gene>
<evidence type="ECO:0000256" key="8">
    <source>
        <dbReference type="SAM" id="SignalP"/>
    </source>
</evidence>
<evidence type="ECO:0000313" key="12">
    <source>
        <dbReference type="Proteomes" id="UP000296468"/>
    </source>
</evidence>
<evidence type="ECO:0000313" key="11">
    <source>
        <dbReference type="EMBL" id="WGO95850.1"/>
    </source>
</evidence>
<feature type="domain" description="PBP" evidence="9">
    <location>
        <begin position="50"/>
        <end position="330"/>
    </location>
</feature>
<organism evidence="10 12">
    <name type="scientific">Pseudomonas viciae</name>
    <dbReference type="NCBI Taxonomy" id="2505979"/>
    <lineage>
        <taxon>Bacteria</taxon>
        <taxon>Pseudomonadati</taxon>
        <taxon>Pseudomonadota</taxon>
        <taxon>Gammaproteobacteria</taxon>
        <taxon>Pseudomonadales</taxon>
        <taxon>Pseudomonadaceae</taxon>
        <taxon>Pseudomonas</taxon>
    </lineage>
</organism>
<dbReference type="Proteomes" id="UP000296468">
    <property type="component" value="Chromosome"/>
</dbReference>
<keyword evidence="6 7" id="KW-0592">Phosphate transport</keyword>
<dbReference type="Pfam" id="PF12849">
    <property type="entry name" value="PBP_like_2"/>
    <property type="match status" value="1"/>
</dbReference>
<dbReference type="SUPFAM" id="SSF53850">
    <property type="entry name" value="Periplasmic binding protein-like II"/>
    <property type="match status" value="1"/>
</dbReference>
<reference evidence="10" key="3">
    <citation type="submission" date="2019-01" db="EMBL/GenBank/DDBJ databases">
        <authorList>
            <person name="Zhang L."/>
        </authorList>
    </citation>
    <scope>NUCLEOTIDE SEQUENCE</scope>
    <source>
        <strain evidence="10">11K1</strain>
    </source>
</reference>
<dbReference type="OrthoDB" id="9801510at2"/>
<comment type="function">
    <text evidence="1 7">Part of the ABC transporter complex PstSACB involved in phosphate import.</text>
</comment>
<keyword evidence="8" id="KW-0732">Signal</keyword>
<dbReference type="InterPro" id="IPR005673">
    <property type="entry name" value="ABC_phos-bd_PstS"/>
</dbReference>
<dbReference type="PIRSF" id="PIRSF002756">
    <property type="entry name" value="PstS"/>
    <property type="match status" value="1"/>
</dbReference>
<accession>A0A4P7PH48</accession>
<comment type="similarity">
    <text evidence="2 7">Belongs to the PstS family.</text>
</comment>
<evidence type="ECO:0000259" key="9">
    <source>
        <dbReference type="Pfam" id="PF12849"/>
    </source>
</evidence>
<sequence>MFNQFPKTVALLCGAICAPFALADVNGGGATLPQPLYQTSGVLTTGFAPYIGVGSGAGKVAFLNNDYSRFVPGDTSKNVHWAASDSKLTATELSTYVSVHGATWGPLIQIPSAATSVAIPFNKAGTANVDLSVNQLCGIFSGRLTDWSQIIGAGRTGAITVVYPQGSSGTTELFTRFLNAKCAETGTFAVTTNFASTYSGGLPVGAISANGSSGVMSAVNAAQGRITYMSPAYAASALAGLDDATKVARVAGVSPAPANISAAIANIDVPAAYNRANPNAWVPVFAATTNPNDPSVVAYPTTGYPILGFTNLILSQCYTDPSQSAQVRGFLTRHYGALAVNNNDSAIIANRLLPLSARLKTFIRSSFLTASNGLSVGNPNVCNGIGRPL</sequence>
<dbReference type="KEGG" id="pvk:EPZ47_12900"/>
<proteinExistence type="inferred from homology"/>
<evidence type="ECO:0000256" key="4">
    <source>
        <dbReference type="ARBA" id="ARBA00021889"/>
    </source>
</evidence>
<dbReference type="Gene3D" id="3.40.190.10">
    <property type="entry name" value="Periplasmic binding protein-like II"/>
    <property type="match status" value="2"/>
</dbReference>
<dbReference type="GO" id="GO:0035435">
    <property type="term" value="P:phosphate ion transmembrane transport"/>
    <property type="evidence" value="ECO:0007669"/>
    <property type="project" value="InterPro"/>
</dbReference>
<comment type="subunit">
    <text evidence="3 7">The complex is composed of two ATP-binding proteins (PstB), two transmembrane proteins (PstC and PstA) and a solute-binding protein (PstS).</text>
</comment>
<evidence type="ECO:0000313" key="10">
    <source>
        <dbReference type="EMBL" id="QBZ89573.1"/>
    </source>
</evidence>